<dbReference type="Gene3D" id="3.20.20.70">
    <property type="entry name" value="Aldolase class I"/>
    <property type="match status" value="1"/>
</dbReference>
<dbReference type="InterPro" id="IPR017853">
    <property type="entry name" value="GH"/>
</dbReference>
<feature type="domain" description="Glycosyl-hydrolase 97 C-terminal oligomerisation" evidence="4">
    <location>
        <begin position="583"/>
        <end position="684"/>
    </location>
</feature>
<accession>A0A031K4C1</accession>
<feature type="chain" id="PRO_5001552100" evidence="1">
    <location>
        <begin position="21"/>
        <end position="687"/>
    </location>
</feature>
<dbReference type="Pfam" id="PF14509">
    <property type="entry name" value="GH97_C"/>
    <property type="match status" value="1"/>
</dbReference>
<evidence type="ECO:0000259" key="3">
    <source>
        <dbReference type="Pfam" id="PF14508"/>
    </source>
</evidence>
<dbReference type="Gene3D" id="2.70.98.10">
    <property type="match status" value="1"/>
</dbReference>
<dbReference type="EMBL" id="JFYZ01000001">
    <property type="protein sequence ID" value="EZP84796.1"/>
    <property type="molecule type" value="Genomic_DNA"/>
</dbReference>
<dbReference type="InterPro" id="IPR029483">
    <property type="entry name" value="GH97_C"/>
</dbReference>
<name>A0A031K4C1_9SPHN</name>
<dbReference type="InterPro" id="IPR029486">
    <property type="entry name" value="GH97_N"/>
</dbReference>
<evidence type="ECO:0000313" key="6">
    <source>
        <dbReference type="Proteomes" id="UP000024329"/>
    </source>
</evidence>
<dbReference type="AlphaFoldDB" id="A0A031K4C1"/>
<keyword evidence="1" id="KW-0732">Signal</keyword>
<dbReference type="RefSeq" id="WP_036522820.1">
    <property type="nucleotide sequence ID" value="NZ_JFYZ01000001.1"/>
</dbReference>
<proteinExistence type="predicted"/>
<dbReference type="InterPro" id="IPR013785">
    <property type="entry name" value="Aldolase_TIM"/>
</dbReference>
<evidence type="ECO:0000313" key="5">
    <source>
        <dbReference type="EMBL" id="EZP84796.1"/>
    </source>
</evidence>
<dbReference type="Proteomes" id="UP000024329">
    <property type="component" value="Unassembled WGS sequence"/>
</dbReference>
<dbReference type="GO" id="GO:0030246">
    <property type="term" value="F:carbohydrate binding"/>
    <property type="evidence" value="ECO:0007669"/>
    <property type="project" value="InterPro"/>
</dbReference>
<dbReference type="Pfam" id="PF14508">
    <property type="entry name" value="GH97_N"/>
    <property type="match status" value="1"/>
</dbReference>
<dbReference type="eggNOG" id="COG2819">
    <property type="taxonomic scope" value="Bacteria"/>
</dbReference>
<feature type="domain" description="Glycosyl-hydrolase 97 catalytic" evidence="2">
    <location>
        <begin position="300"/>
        <end position="492"/>
    </location>
</feature>
<feature type="signal peptide" evidence="1">
    <location>
        <begin position="1"/>
        <end position="20"/>
    </location>
</feature>
<feature type="domain" description="Glycosyl-hydrolase 97 N-terminal" evidence="3">
    <location>
        <begin position="34"/>
        <end position="282"/>
    </location>
</feature>
<gene>
    <name evidence="5" type="ORF">BV97_00558</name>
</gene>
<dbReference type="InterPro" id="IPR014718">
    <property type="entry name" value="GH-type_carb-bd"/>
</dbReference>
<evidence type="ECO:0000259" key="2">
    <source>
        <dbReference type="Pfam" id="PF10566"/>
    </source>
</evidence>
<dbReference type="PANTHER" id="PTHR35803:SF1">
    <property type="entry name" value="GLUCAN 1,4-ALPHA-GLUCOSIDASE SUSB"/>
    <property type="match status" value="1"/>
</dbReference>
<sequence>MKPLALLASAGIVIAAPAMAQETKPPQTSGVTAQSPDGSIVLTVTTDNDSRPMWSLTRKGKLLIAPSKLGFILTDGLNMTRGFAIESSDTAKGDDTWEQPWGERRFVKDRYNQVTVRFKQGKTYGTRLMNVTFRLFDNGVGFRYEIPEQPGLKTMKIADETTEFDIVPKGTAWWIPGGEWNRYEQVYQKTPIDAVSTAHTPITMKLEDGTHLSFHEAALVDYAGYWFKRASGQTFRTTLSPSSRGPRVVRDLPFATPWRTVRIADDAEGLVDNDLELNLNEPNKLGDVSWVKPGRYIGIWWGMIRNDWTWAEGPKHGATTERTKQYIDYAAKHKFRGVLVEGWNKGWNGDWFGHGDEFSFTQATPDFDIEAVTKYAAKKGVKLIGHHETGGNIANYEANMDAGFALYQKLGVDTVKTGYVADHGGVIANTDYPGGPVGPVRMEWHDGQRQVEHHLAVVEDAAKHHIAIDAHEPVKDTGLRRTYPNWVSREGARGMEYNAWGKFANGPDHEPTLVYTRMLSGPMDFTPGVLSLEGANGPLASTLAKQLGLYLAIYSPIQMAADFIEQLDKYPREMNFIESVPTDWAESHLIAGEVGDYAIFARKDRNSPRWFVGGVNDATARTVTLKFDFLDAGKSYKASVWKDGEGATYETEARHNIAYDTRTVKKGDTMDVWLAPGGGTAIRLEPR</sequence>
<evidence type="ECO:0000256" key="1">
    <source>
        <dbReference type="SAM" id="SignalP"/>
    </source>
</evidence>
<organism evidence="5 6">
    <name type="scientific">Novosphingobium resinovorum</name>
    <dbReference type="NCBI Taxonomy" id="158500"/>
    <lineage>
        <taxon>Bacteria</taxon>
        <taxon>Pseudomonadati</taxon>
        <taxon>Pseudomonadota</taxon>
        <taxon>Alphaproteobacteria</taxon>
        <taxon>Sphingomonadales</taxon>
        <taxon>Sphingomonadaceae</taxon>
        <taxon>Novosphingobium</taxon>
    </lineage>
</organism>
<dbReference type="STRING" id="158500.BES08_02850"/>
<dbReference type="Pfam" id="PF10566">
    <property type="entry name" value="Glyco_hydro_97"/>
    <property type="match status" value="1"/>
</dbReference>
<dbReference type="InterPro" id="IPR019563">
    <property type="entry name" value="GH97_catalytic"/>
</dbReference>
<dbReference type="PANTHER" id="PTHR35803">
    <property type="entry name" value="GLUCAN 1,4-ALPHA-GLUCOSIDASE SUSB-RELATED"/>
    <property type="match status" value="1"/>
</dbReference>
<dbReference type="PATRIC" id="fig|158500.4.peg.575"/>
<reference evidence="5 6" key="1">
    <citation type="submission" date="2014-03" db="EMBL/GenBank/DDBJ databases">
        <title>Whole genome sequence of Novosphingobium resinovorum KF1.</title>
        <authorList>
            <person name="Gan H.M."/>
            <person name="Gan H.Y."/>
            <person name="Chew T.H."/>
            <person name="Savka M.A."/>
        </authorList>
    </citation>
    <scope>NUCLEOTIDE SEQUENCE [LARGE SCALE GENOMIC DNA]</scope>
    <source>
        <strain evidence="5 6">KF1</strain>
    </source>
</reference>
<dbReference type="SUPFAM" id="SSF51445">
    <property type="entry name" value="(Trans)glycosidases"/>
    <property type="match status" value="1"/>
</dbReference>
<protein>
    <submittedName>
        <fullName evidence="5">Alpha-glucosidase</fullName>
    </submittedName>
</protein>
<evidence type="ECO:0000259" key="4">
    <source>
        <dbReference type="Pfam" id="PF14509"/>
    </source>
</evidence>
<dbReference type="InterPro" id="IPR052720">
    <property type="entry name" value="Glycosyl_hydrolase_97"/>
</dbReference>
<comment type="caution">
    <text evidence="5">The sequence shown here is derived from an EMBL/GenBank/DDBJ whole genome shotgun (WGS) entry which is preliminary data.</text>
</comment>